<feature type="region of interest" description="Disordered" evidence="1">
    <location>
        <begin position="575"/>
        <end position="595"/>
    </location>
</feature>
<dbReference type="SUPFAM" id="SSF49265">
    <property type="entry name" value="Fibronectin type III"/>
    <property type="match status" value="1"/>
</dbReference>
<evidence type="ECO:0000259" key="3">
    <source>
        <dbReference type="PROSITE" id="PS51172"/>
    </source>
</evidence>
<dbReference type="InterPro" id="IPR013783">
    <property type="entry name" value="Ig-like_fold"/>
</dbReference>
<name>A0A2W1LMP9_9BACL</name>
<evidence type="ECO:0000259" key="2">
    <source>
        <dbReference type="PROSITE" id="PS50853"/>
    </source>
</evidence>
<dbReference type="InterPro" id="IPR013780">
    <property type="entry name" value="Glyco_hydro_b"/>
</dbReference>
<dbReference type="Pfam" id="PF00942">
    <property type="entry name" value="CBM_3"/>
    <property type="match status" value="1"/>
</dbReference>
<proteinExistence type="predicted"/>
<dbReference type="InterPro" id="IPR008965">
    <property type="entry name" value="CBM2/CBM3_carb-bd_dom_sf"/>
</dbReference>
<dbReference type="SUPFAM" id="SSF51445">
    <property type="entry name" value="(Trans)glycosidases"/>
    <property type="match status" value="1"/>
</dbReference>
<dbReference type="PROSITE" id="PS50853">
    <property type="entry name" value="FN3"/>
    <property type="match status" value="1"/>
</dbReference>
<dbReference type="InterPro" id="IPR003961">
    <property type="entry name" value="FN3_dom"/>
</dbReference>
<dbReference type="SUPFAM" id="SSF51011">
    <property type="entry name" value="Glycosyl hydrolase domain"/>
    <property type="match status" value="1"/>
</dbReference>
<comment type="caution">
    <text evidence="4">The sequence shown here is derived from an EMBL/GenBank/DDBJ whole genome shotgun (WGS) entry which is preliminary data.</text>
</comment>
<feature type="compositionally biased region" description="Polar residues" evidence="1">
    <location>
        <begin position="584"/>
        <end position="594"/>
    </location>
</feature>
<dbReference type="EMBL" id="QKRB01000044">
    <property type="protein sequence ID" value="PZD95714.1"/>
    <property type="molecule type" value="Genomic_DNA"/>
</dbReference>
<dbReference type="AlphaFoldDB" id="A0A2W1LMP9"/>
<dbReference type="Gene3D" id="3.20.20.80">
    <property type="entry name" value="Glycosidases"/>
    <property type="match status" value="1"/>
</dbReference>
<dbReference type="SUPFAM" id="SSF49384">
    <property type="entry name" value="Carbohydrate-binding domain"/>
    <property type="match status" value="1"/>
</dbReference>
<dbReference type="InterPro" id="IPR017853">
    <property type="entry name" value="GH"/>
</dbReference>
<dbReference type="InterPro" id="IPR036966">
    <property type="entry name" value="CBM3_sf"/>
</dbReference>
<dbReference type="Gene3D" id="2.60.40.710">
    <property type="entry name" value="Endoglucanase-like"/>
    <property type="match status" value="1"/>
</dbReference>
<dbReference type="SMART" id="SM01067">
    <property type="entry name" value="CBM_3"/>
    <property type="match status" value="1"/>
</dbReference>
<protein>
    <submittedName>
        <fullName evidence="4">Uncharacterized protein</fullName>
    </submittedName>
</protein>
<keyword evidence="5" id="KW-1185">Reference proteome</keyword>
<dbReference type="InterPro" id="IPR036116">
    <property type="entry name" value="FN3_sf"/>
</dbReference>
<feature type="compositionally biased region" description="Low complexity" evidence="1">
    <location>
        <begin position="497"/>
        <end position="506"/>
    </location>
</feature>
<dbReference type="Pfam" id="PF12891">
    <property type="entry name" value="Glyco_hydro_44"/>
    <property type="match status" value="1"/>
</dbReference>
<evidence type="ECO:0000256" key="1">
    <source>
        <dbReference type="SAM" id="MobiDB-lite"/>
    </source>
</evidence>
<dbReference type="InterPro" id="IPR001956">
    <property type="entry name" value="CBM3"/>
</dbReference>
<accession>A0A2W1LMP9</accession>
<dbReference type="SMART" id="SM00060">
    <property type="entry name" value="FN3"/>
    <property type="match status" value="1"/>
</dbReference>
<dbReference type="Gene3D" id="2.60.40.1180">
    <property type="entry name" value="Golgi alpha-mannosidase II"/>
    <property type="match status" value="1"/>
</dbReference>
<dbReference type="Proteomes" id="UP000249522">
    <property type="component" value="Unassembled WGS sequence"/>
</dbReference>
<dbReference type="Pfam" id="PF00041">
    <property type="entry name" value="fn3"/>
    <property type="match status" value="1"/>
</dbReference>
<organism evidence="4 5">
    <name type="scientific">Paenibacillus sambharensis</name>
    <dbReference type="NCBI Taxonomy" id="1803190"/>
    <lineage>
        <taxon>Bacteria</taxon>
        <taxon>Bacillati</taxon>
        <taxon>Bacillota</taxon>
        <taxon>Bacilli</taxon>
        <taxon>Bacillales</taxon>
        <taxon>Paenibacillaceae</taxon>
        <taxon>Paenibacillus</taxon>
    </lineage>
</organism>
<dbReference type="GO" id="GO:0030248">
    <property type="term" value="F:cellulose binding"/>
    <property type="evidence" value="ECO:0007669"/>
    <property type="project" value="InterPro"/>
</dbReference>
<reference evidence="4 5" key="1">
    <citation type="submission" date="2018-06" db="EMBL/GenBank/DDBJ databases">
        <title>Paenibacillus imtechensis sp. nov.</title>
        <authorList>
            <person name="Pinnaka A.K."/>
            <person name="Singh H."/>
            <person name="Kaur M."/>
        </authorList>
    </citation>
    <scope>NUCLEOTIDE SEQUENCE [LARGE SCALE GENOMIC DNA]</scope>
    <source>
        <strain evidence="4 5">SMB1</strain>
    </source>
</reference>
<feature type="domain" description="CBM3" evidence="3">
    <location>
        <begin position="595"/>
        <end position="739"/>
    </location>
</feature>
<evidence type="ECO:0000313" key="4">
    <source>
        <dbReference type="EMBL" id="PZD95714.1"/>
    </source>
</evidence>
<dbReference type="GO" id="GO:0005975">
    <property type="term" value="P:carbohydrate metabolic process"/>
    <property type="evidence" value="ECO:0007669"/>
    <property type="project" value="InterPro"/>
</dbReference>
<evidence type="ECO:0000313" key="5">
    <source>
        <dbReference type="Proteomes" id="UP000249522"/>
    </source>
</evidence>
<feature type="region of interest" description="Disordered" evidence="1">
    <location>
        <begin position="493"/>
        <end position="512"/>
    </location>
</feature>
<dbReference type="InterPro" id="IPR024745">
    <property type="entry name" value="GH44_cat"/>
</dbReference>
<sequence>MDMTGTEGFTARRLGGNRMTGYNWENNASNAGSDWYHSSDSYMCTVMGIPDAPGTTECDTPGLVHTKFHDQSLQQDAYSLLTLQMAGYAARDKDGEVAESETAPSARWSEVQFSKGAPFSSQPDLTDGKVYMDEFVNFMVDQYGSASTSTGVQGYSLDNEPALWSHTHARIHPNPVGARELVDRSASLSKAVKAVDPAAEVFGGVFYGFGAYLNLQEASDWEAVRGNHKWYIDYYLDQMKRASEAEGKRLLDVLDVHWYPEAQGGGQRITFGGVGNTETKKARMQAPRTLWDPTYQEDSWIGQYFSDYLPLLPKLKQSIDEHYPGTKLAMTEYNYGGEGDISGGLAQADVLGIMGKQGVYMANFWQIGEDTSYVSAAYKLYRNYDGSGSAYGSTNVRAVTSDLDNSSVHASVADETNDELHLIVMNKNMEAPLQADIAITGDKTYSSGRVFGFDAASPNVTEAAPVTSIAGNHFTYTVPPLTAYHIVLKASGDSNNPPETAPETPTGLKAAAGEQSVTLSWNASAGAASYTVKRAAAGSSSYVTLASQVAGTTYTDPNVTAGTTYHYVVSAVNSKGESPDSAPVSATPTGSTMPPETGLVLQYRAADTDAKNNQIKPHFNIRNTGTKAVNLSDLKIRYYFSKDGSAAMNAWIDWAQVGSSNINRTFADGYVEVSFAAGAGTLAAGGQTGDIQLRMAKNDWSNFDESNDYSFDPAKTSYSDWNKVTLYHNGTLVWGIEPLSASY</sequence>
<feature type="domain" description="Fibronectin type-III" evidence="2">
    <location>
        <begin position="501"/>
        <end position="592"/>
    </location>
</feature>
<gene>
    <name evidence="4" type="ORF">DNH61_12110</name>
</gene>
<dbReference type="OrthoDB" id="9803686at2"/>
<dbReference type="Gene3D" id="2.60.40.10">
    <property type="entry name" value="Immunoglobulins"/>
    <property type="match status" value="1"/>
</dbReference>
<dbReference type="CDD" id="cd00063">
    <property type="entry name" value="FN3"/>
    <property type="match status" value="1"/>
</dbReference>
<dbReference type="PROSITE" id="PS51172">
    <property type="entry name" value="CBM3"/>
    <property type="match status" value="1"/>
</dbReference>